<proteinExistence type="predicted"/>
<evidence type="ECO:0000313" key="2">
    <source>
        <dbReference type="Proteomes" id="UP001056436"/>
    </source>
</evidence>
<protein>
    <submittedName>
        <fullName evidence="1">Uncharacterized protein</fullName>
    </submittedName>
</protein>
<dbReference type="Proteomes" id="UP001056436">
    <property type="component" value="Unassembled WGS sequence"/>
</dbReference>
<comment type="caution">
    <text evidence="1">The sequence shown here is derived from an EMBL/GenBank/DDBJ whole genome shotgun (WGS) entry which is preliminary data.</text>
</comment>
<accession>A0A9P9XLG0</accession>
<dbReference type="EMBL" id="SDAQ01000014">
    <property type="protein sequence ID" value="KAI3556034.1"/>
    <property type="molecule type" value="Genomic_DNA"/>
</dbReference>
<feature type="non-terminal residue" evidence="1">
    <location>
        <position position="1"/>
    </location>
</feature>
<organism evidence="1 2">
    <name type="scientific">Colletotrichum abscissum</name>
    <dbReference type="NCBI Taxonomy" id="1671311"/>
    <lineage>
        <taxon>Eukaryota</taxon>
        <taxon>Fungi</taxon>
        <taxon>Dikarya</taxon>
        <taxon>Ascomycota</taxon>
        <taxon>Pezizomycotina</taxon>
        <taxon>Sordariomycetes</taxon>
        <taxon>Hypocreomycetidae</taxon>
        <taxon>Glomerellales</taxon>
        <taxon>Glomerellaceae</taxon>
        <taxon>Colletotrichum</taxon>
        <taxon>Colletotrichum acutatum species complex</taxon>
    </lineage>
</organism>
<dbReference type="AlphaFoldDB" id="A0A9P9XLG0"/>
<evidence type="ECO:0000313" key="1">
    <source>
        <dbReference type="EMBL" id="KAI3556034.1"/>
    </source>
</evidence>
<dbReference type="OrthoDB" id="5086500at2759"/>
<sequence length="188" mass="21160">YNSVDACDSIVAVHGLSASPEKSWLYEKEGSKSYHWLKDDDGLAKDFPSARIMLFAYSSAYAKRFKMKQYMVNLAAELLEALNLRREEQVFNPTGKESLTEFHAGKNVEMRPETSGCFFFGTPFNGAPVAEVAEHWAKMQVKENTGKAVDSQLLTLLKPGNESLRELKRGFVHSVGKLSQKVEVHCFF</sequence>
<dbReference type="InterPro" id="IPR052374">
    <property type="entry name" value="SERAC1"/>
</dbReference>
<name>A0A9P9XLG0_9PEZI</name>
<keyword evidence="2" id="KW-1185">Reference proteome</keyword>
<gene>
    <name evidence="1" type="ORF">CABS02_03743</name>
</gene>
<dbReference type="PANTHER" id="PTHR48182:SF3">
    <property type="entry name" value="DUF676 DOMAIN-CONTAINING PROTEIN"/>
    <property type="match status" value="1"/>
</dbReference>
<reference evidence="1" key="1">
    <citation type="submission" date="2019-01" db="EMBL/GenBank/DDBJ databases">
        <title>Colletotrichum abscissum LGMF1257.</title>
        <authorList>
            <person name="Baroncelli R."/>
        </authorList>
    </citation>
    <scope>NUCLEOTIDE SEQUENCE</scope>
    <source>
        <strain evidence="1">Ca142</strain>
    </source>
</reference>
<dbReference type="PANTHER" id="PTHR48182">
    <property type="entry name" value="PROTEIN SERAC1"/>
    <property type="match status" value="1"/>
</dbReference>